<dbReference type="RefSeq" id="WP_012631660.1">
    <property type="nucleotide sequence ID" value="NC_011891.1"/>
</dbReference>
<dbReference type="GO" id="GO:0008757">
    <property type="term" value="F:S-adenosylmethionine-dependent methyltransferase activity"/>
    <property type="evidence" value="ECO:0007669"/>
    <property type="project" value="InterPro"/>
</dbReference>
<accession>B8J8Z9</accession>
<protein>
    <submittedName>
        <fullName evidence="2">Methyltransferase type 11</fullName>
    </submittedName>
</protein>
<name>B8J8Z9_ANAD2</name>
<dbReference type="CDD" id="cd02440">
    <property type="entry name" value="AdoMet_MTases"/>
    <property type="match status" value="1"/>
</dbReference>
<reference evidence="2" key="1">
    <citation type="submission" date="2009-01" db="EMBL/GenBank/DDBJ databases">
        <title>Complete sequence of Anaeromyxobacter dehalogenans 2CP-1.</title>
        <authorList>
            <consortium name="US DOE Joint Genome Institute"/>
            <person name="Lucas S."/>
            <person name="Copeland A."/>
            <person name="Lapidus A."/>
            <person name="Glavina del Rio T."/>
            <person name="Dalin E."/>
            <person name="Tice H."/>
            <person name="Bruce D."/>
            <person name="Goodwin L."/>
            <person name="Pitluck S."/>
            <person name="Saunders E."/>
            <person name="Brettin T."/>
            <person name="Detter J.C."/>
            <person name="Han C."/>
            <person name="Larimer F."/>
            <person name="Land M."/>
            <person name="Hauser L."/>
            <person name="Kyrpides N."/>
            <person name="Ovchinnikova G."/>
            <person name="Beliaev A.S."/>
            <person name="Richardson P."/>
        </authorList>
    </citation>
    <scope>NUCLEOTIDE SEQUENCE</scope>
    <source>
        <strain evidence="2">2CP-1</strain>
    </source>
</reference>
<dbReference type="Pfam" id="PF08241">
    <property type="entry name" value="Methyltransf_11"/>
    <property type="match status" value="1"/>
</dbReference>
<proteinExistence type="predicted"/>
<dbReference type="GO" id="GO:0032259">
    <property type="term" value="P:methylation"/>
    <property type="evidence" value="ECO:0007669"/>
    <property type="project" value="UniProtKB-KW"/>
</dbReference>
<dbReference type="SUPFAM" id="SSF53335">
    <property type="entry name" value="S-adenosyl-L-methionine-dependent methyltransferases"/>
    <property type="match status" value="1"/>
</dbReference>
<dbReference type="KEGG" id="acp:A2cp1_0238"/>
<feature type="domain" description="Methyltransferase type 11" evidence="1">
    <location>
        <begin position="80"/>
        <end position="177"/>
    </location>
</feature>
<dbReference type="Gene3D" id="3.40.50.150">
    <property type="entry name" value="Vaccinia Virus protein VP39"/>
    <property type="match status" value="1"/>
</dbReference>
<dbReference type="AlphaFoldDB" id="B8J8Z9"/>
<keyword evidence="2" id="KW-0808">Transferase</keyword>
<evidence type="ECO:0000313" key="2">
    <source>
        <dbReference type="EMBL" id="ACL63597.1"/>
    </source>
</evidence>
<dbReference type="EMBL" id="CP001359">
    <property type="protein sequence ID" value="ACL63597.1"/>
    <property type="molecule type" value="Genomic_DNA"/>
</dbReference>
<keyword evidence="3" id="KW-1185">Reference proteome</keyword>
<keyword evidence="2" id="KW-0489">Methyltransferase</keyword>
<dbReference type="HOGENOM" id="CLU_1088365_0_0_7"/>
<dbReference type="InterPro" id="IPR013216">
    <property type="entry name" value="Methyltransf_11"/>
</dbReference>
<dbReference type="Proteomes" id="UP000007089">
    <property type="component" value="Chromosome"/>
</dbReference>
<gene>
    <name evidence="2" type="ordered locus">A2cp1_0238</name>
</gene>
<evidence type="ECO:0000313" key="3">
    <source>
        <dbReference type="Proteomes" id="UP000007089"/>
    </source>
</evidence>
<organism evidence="2 3">
    <name type="scientific">Anaeromyxobacter dehalogenans (strain ATCC BAA-258 / DSM 21875 / 2CP-1)</name>
    <dbReference type="NCBI Taxonomy" id="455488"/>
    <lineage>
        <taxon>Bacteria</taxon>
        <taxon>Pseudomonadati</taxon>
        <taxon>Myxococcota</taxon>
        <taxon>Myxococcia</taxon>
        <taxon>Myxococcales</taxon>
        <taxon>Cystobacterineae</taxon>
        <taxon>Anaeromyxobacteraceae</taxon>
        <taxon>Anaeromyxobacter</taxon>
    </lineage>
</organism>
<evidence type="ECO:0000259" key="1">
    <source>
        <dbReference type="Pfam" id="PF08241"/>
    </source>
</evidence>
<dbReference type="InterPro" id="IPR029063">
    <property type="entry name" value="SAM-dependent_MTases_sf"/>
</dbReference>
<sequence length="255" mass="28445">MLRQAFSFCAELIGGRPPEPGDGFRDELAFWDRELSGRGEYAEDIRRRSTPALMTLVYPHYLEPLLEERRARTGAPPRVLDAGSGPLSMWADGAEQGRIALTCSDALADGYRELLARHGLHTRYPLVQCGGEALSRRFGEAAFDLAWMHNALDHTQDPGAVMRELVRVLAPGGYLVVQGWCREGSAERFIGLHRHDLWVEPPGRLMLRTRSPGRRRLSAPVALCDGLGLELLEASPPSRTPRTWMKLVWRKPAAA</sequence>